<dbReference type="EMBL" id="WIXP02000008">
    <property type="protein sequence ID" value="KAF6206145.1"/>
    <property type="molecule type" value="Genomic_DNA"/>
</dbReference>
<accession>A0A8S9XEW0</accession>
<dbReference type="Proteomes" id="UP000466442">
    <property type="component" value="Unassembled WGS sequence"/>
</dbReference>
<gene>
    <name evidence="3" type="ORF">GE061_017370</name>
</gene>
<protein>
    <submittedName>
        <fullName evidence="3">Uncharacterized protein</fullName>
    </submittedName>
</protein>
<feature type="compositionally biased region" description="Basic and acidic residues" evidence="2">
    <location>
        <begin position="31"/>
        <end position="43"/>
    </location>
</feature>
<sequence length="363" mass="41044">MPQTLDKYLQRGNKNNNTPPRNNNTPKRPRSSPEEGSGREKRANKMGNGNDDALLVKFSTLLDTKMSNLATKDDITVIRTEIQSLREENNLLRKEVAELKTAAEHRDRRVEFLEMNARRNNLVLRGLTVRQGDNLQDVVQKFFTEVLKIDQEIEIDSAWLIAGSQGVGVRGAMVIVTLQHNRDKWLIIGKTHCLRGTDFNVSQDFPPTMRTRISKLLRIRAELRKKSPGAVCRLRSDKLMVGQEAFVWDDKSGLVASRSKAPHTPTKFIHDLPIGHRASSLKDVLDFHLLALEVGNPELIKIADDVILKNSIFEMKLEQLEAKQSTNGTSEKAVWPYCLIIRTPSGLAILFNHQNAIRFGNTV</sequence>
<name>A0A8S9XEW0_APOLU</name>
<reference evidence="3" key="1">
    <citation type="journal article" date="2021" name="Mol. Ecol. Resour.">
        <title>Apolygus lucorum genome provides insights into omnivorousness and mesophyll feeding.</title>
        <authorList>
            <person name="Liu Y."/>
            <person name="Liu H."/>
            <person name="Wang H."/>
            <person name="Huang T."/>
            <person name="Liu B."/>
            <person name="Yang B."/>
            <person name="Yin L."/>
            <person name="Li B."/>
            <person name="Zhang Y."/>
            <person name="Zhang S."/>
            <person name="Jiang F."/>
            <person name="Zhang X."/>
            <person name="Ren Y."/>
            <person name="Wang B."/>
            <person name="Wang S."/>
            <person name="Lu Y."/>
            <person name="Wu K."/>
            <person name="Fan W."/>
            <person name="Wang G."/>
        </authorList>
    </citation>
    <scope>NUCLEOTIDE SEQUENCE</scope>
    <source>
        <strain evidence="3">12Hb</strain>
    </source>
</reference>
<feature type="coiled-coil region" evidence="1">
    <location>
        <begin position="75"/>
        <end position="102"/>
    </location>
</feature>
<feature type="region of interest" description="Disordered" evidence="2">
    <location>
        <begin position="1"/>
        <end position="50"/>
    </location>
</feature>
<keyword evidence="4" id="KW-1185">Reference proteome</keyword>
<evidence type="ECO:0000256" key="2">
    <source>
        <dbReference type="SAM" id="MobiDB-lite"/>
    </source>
</evidence>
<dbReference type="OrthoDB" id="8048242at2759"/>
<evidence type="ECO:0000256" key="1">
    <source>
        <dbReference type="SAM" id="Coils"/>
    </source>
</evidence>
<evidence type="ECO:0000313" key="3">
    <source>
        <dbReference type="EMBL" id="KAF6206145.1"/>
    </source>
</evidence>
<dbReference type="AlphaFoldDB" id="A0A8S9XEW0"/>
<feature type="compositionally biased region" description="Low complexity" evidence="2">
    <location>
        <begin position="13"/>
        <end position="26"/>
    </location>
</feature>
<proteinExistence type="predicted"/>
<keyword evidence="1" id="KW-0175">Coiled coil</keyword>
<organism evidence="3 4">
    <name type="scientific">Apolygus lucorum</name>
    <name type="common">Small green plant bug</name>
    <name type="synonym">Lygocoris lucorum</name>
    <dbReference type="NCBI Taxonomy" id="248454"/>
    <lineage>
        <taxon>Eukaryota</taxon>
        <taxon>Metazoa</taxon>
        <taxon>Ecdysozoa</taxon>
        <taxon>Arthropoda</taxon>
        <taxon>Hexapoda</taxon>
        <taxon>Insecta</taxon>
        <taxon>Pterygota</taxon>
        <taxon>Neoptera</taxon>
        <taxon>Paraneoptera</taxon>
        <taxon>Hemiptera</taxon>
        <taxon>Heteroptera</taxon>
        <taxon>Panheteroptera</taxon>
        <taxon>Cimicomorpha</taxon>
        <taxon>Miridae</taxon>
        <taxon>Mirini</taxon>
        <taxon>Apolygus</taxon>
    </lineage>
</organism>
<comment type="caution">
    <text evidence="3">The sequence shown here is derived from an EMBL/GenBank/DDBJ whole genome shotgun (WGS) entry which is preliminary data.</text>
</comment>
<evidence type="ECO:0000313" key="4">
    <source>
        <dbReference type="Proteomes" id="UP000466442"/>
    </source>
</evidence>